<proteinExistence type="predicted"/>
<accession>A0A2N6NYH8</accession>
<dbReference type="AlphaFoldDB" id="A0A2N6NYH8"/>
<name>A0A2N6NYH8_BEABA</name>
<organism evidence="1 2">
    <name type="scientific">Beauveria bassiana</name>
    <name type="common">White muscardine disease fungus</name>
    <name type="synonym">Tritirachium shiotae</name>
    <dbReference type="NCBI Taxonomy" id="176275"/>
    <lineage>
        <taxon>Eukaryota</taxon>
        <taxon>Fungi</taxon>
        <taxon>Dikarya</taxon>
        <taxon>Ascomycota</taxon>
        <taxon>Pezizomycotina</taxon>
        <taxon>Sordariomycetes</taxon>
        <taxon>Hypocreomycetidae</taxon>
        <taxon>Hypocreales</taxon>
        <taxon>Cordycipitaceae</taxon>
        <taxon>Beauveria</taxon>
    </lineage>
</organism>
<sequence>MDDTQLISPAMIDKITKLVDEGSRGILTENPSLEEGISAVQDSPSIEVAPGTEFNVIAGPDIV</sequence>
<protein>
    <submittedName>
        <fullName evidence="1">Uncharacterized protein</fullName>
    </submittedName>
</protein>
<dbReference type="Proteomes" id="UP000235728">
    <property type="component" value="Unassembled WGS sequence"/>
</dbReference>
<dbReference type="EMBL" id="MRVG01000002">
    <property type="protein sequence ID" value="PMB72327.1"/>
    <property type="molecule type" value="Genomic_DNA"/>
</dbReference>
<evidence type="ECO:0000313" key="2">
    <source>
        <dbReference type="Proteomes" id="UP000235728"/>
    </source>
</evidence>
<gene>
    <name evidence="1" type="ORF">BM221_002429</name>
</gene>
<reference evidence="1 2" key="1">
    <citation type="journal article" date="2016" name="Appl. Microbiol. Biotechnol.">
        <title>Characterization of T-DNA insertion mutants with decreased virulence in the entomopathogenic fungus Beauveria bassiana JEF-007.</title>
        <authorList>
            <person name="Kim S."/>
            <person name="Lee S.J."/>
            <person name="Nai Y.S."/>
            <person name="Yu J.S."/>
            <person name="Lee M.R."/>
            <person name="Yang Y.T."/>
            <person name="Kim J.S."/>
        </authorList>
    </citation>
    <scope>NUCLEOTIDE SEQUENCE [LARGE SCALE GENOMIC DNA]</scope>
    <source>
        <strain evidence="1 2">JEF-007</strain>
    </source>
</reference>
<comment type="caution">
    <text evidence="1">The sequence shown here is derived from an EMBL/GenBank/DDBJ whole genome shotgun (WGS) entry which is preliminary data.</text>
</comment>
<evidence type="ECO:0000313" key="1">
    <source>
        <dbReference type="EMBL" id="PMB72327.1"/>
    </source>
</evidence>